<evidence type="ECO:0000256" key="6">
    <source>
        <dbReference type="ARBA" id="ARBA00022833"/>
    </source>
</evidence>
<dbReference type="Pfam" id="PF02868">
    <property type="entry name" value="Peptidase_M4_C"/>
    <property type="match status" value="1"/>
</dbReference>
<sequence>MSVRHFLTVVAAVSAVAVAGCTPTSQSTPSAGASGAAASSDESQEASPEPSVDPSQAEAADPAAAPARKALDTHGGDVRATPEDRFAFYGSRVDGAGGGSHVRFTRTYRGLRVYGGDIVVHTGPGGTYKGASNSLVKPLQVDVTPKISATDALAAAKAHFTGKVAGAGAPRLLVDASTGTGRLTWESVVEGVAKDGQTPSRLHVLTDAHTGGVVRSWDEVETIAGTGNSLYSGKVSIDAQRFGTTFRLTDTTRGRGTVCDMAHQEDENGSCKLFTDADNTWGTGTNDDPASAAVDAAYGAATTYDYFKTVHGRRGINNNGRGVPSRVHFGDEYVNAFWDKGRMTYGDGRGNAHPLVQLDIAGHEMSHGITEKSVSGDLTYTGESGGLNEATSDIFGNMVEFYAANPADPGDYLIGEKIDIFGNGTPLRYMFDPALDGRSHSCWSAETPNVDPHLSSGVGNHFYFNLAEGTGKTAFGTSPICGKAGAVTGIGRAKAEKIWYRALDVYFISNTSYVSAENPGNTARAYTLQAAADLYGSCGAEYKAVQLAWTAVNVAGTDAACA</sequence>
<dbReference type="InterPro" id="IPR023612">
    <property type="entry name" value="Peptidase_M4"/>
</dbReference>
<dbReference type="InterPro" id="IPR001570">
    <property type="entry name" value="Peptidase_M4_C_domain"/>
</dbReference>
<dbReference type="InterPro" id="IPR011096">
    <property type="entry name" value="FTP_domain"/>
</dbReference>
<comment type="function">
    <text evidence="8">Extracellular zinc metalloprotease.</text>
</comment>
<dbReference type="Gene3D" id="3.10.450.40">
    <property type="match status" value="1"/>
</dbReference>
<feature type="region of interest" description="Disordered" evidence="9">
    <location>
        <begin position="22"/>
        <end position="81"/>
    </location>
</feature>
<evidence type="ECO:0000256" key="5">
    <source>
        <dbReference type="ARBA" id="ARBA00022801"/>
    </source>
</evidence>
<dbReference type="PROSITE" id="PS51257">
    <property type="entry name" value="PROKAR_LIPOPROTEIN"/>
    <property type="match status" value="1"/>
</dbReference>
<keyword evidence="5 8" id="KW-0378">Hydrolase</keyword>
<keyword evidence="3" id="KW-0479">Metal-binding</keyword>
<evidence type="ECO:0000256" key="8">
    <source>
        <dbReference type="RuleBase" id="RU366073"/>
    </source>
</evidence>
<proteinExistence type="inferred from homology"/>
<feature type="domain" description="Peptidase M4" evidence="10">
    <location>
        <begin position="225"/>
        <end position="371"/>
    </location>
</feature>
<keyword evidence="7 8" id="KW-0482">Metalloprotease</keyword>
<dbReference type="PANTHER" id="PTHR33794:SF1">
    <property type="entry name" value="BACILLOLYSIN"/>
    <property type="match status" value="1"/>
</dbReference>
<comment type="similarity">
    <text evidence="1 8">Belongs to the peptidase M4 family.</text>
</comment>
<dbReference type="InterPro" id="IPR013856">
    <property type="entry name" value="Peptidase_M4_domain"/>
</dbReference>
<dbReference type="InterPro" id="IPR027268">
    <property type="entry name" value="Peptidase_M4/M1_CTD_sf"/>
</dbReference>
<feature type="domain" description="FTP" evidence="12">
    <location>
        <begin position="89"/>
        <end position="135"/>
    </location>
</feature>
<evidence type="ECO:0000256" key="9">
    <source>
        <dbReference type="SAM" id="MobiDB-lite"/>
    </source>
</evidence>
<dbReference type="Gene3D" id="3.10.170.10">
    <property type="match status" value="1"/>
</dbReference>
<feature type="domain" description="Peptidase M4 C-terminal" evidence="11">
    <location>
        <begin position="377"/>
        <end position="554"/>
    </location>
</feature>
<dbReference type="CDD" id="cd09597">
    <property type="entry name" value="M4_TLP"/>
    <property type="match status" value="1"/>
</dbReference>
<dbReference type="EMBL" id="BAAAQD010000001">
    <property type="protein sequence ID" value="GAA1500834.1"/>
    <property type="molecule type" value="Genomic_DNA"/>
</dbReference>
<dbReference type="Proteomes" id="UP001501470">
    <property type="component" value="Unassembled WGS sequence"/>
</dbReference>
<keyword evidence="6 8" id="KW-0862">Zinc</keyword>
<organism evidence="13 14">
    <name type="scientific">Dactylosporangium maewongense</name>
    <dbReference type="NCBI Taxonomy" id="634393"/>
    <lineage>
        <taxon>Bacteria</taxon>
        <taxon>Bacillati</taxon>
        <taxon>Actinomycetota</taxon>
        <taxon>Actinomycetes</taxon>
        <taxon>Micromonosporales</taxon>
        <taxon>Micromonosporaceae</taxon>
        <taxon>Dactylosporangium</taxon>
    </lineage>
</organism>
<protein>
    <recommendedName>
        <fullName evidence="8">Neutral metalloproteinase</fullName>
        <ecNumber evidence="8">3.4.24.-</ecNumber>
    </recommendedName>
</protein>
<keyword evidence="14" id="KW-1185">Reference proteome</keyword>
<dbReference type="EC" id="3.4.24.-" evidence="8"/>
<evidence type="ECO:0000259" key="11">
    <source>
        <dbReference type="Pfam" id="PF02868"/>
    </source>
</evidence>
<evidence type="ECO:0000259" key="12">
    <source>
        <dbReference type="Pfam" id="PF07504"/>
    </source>
</evidence>
<dbReference type="SUPFAM" id="SSF55486">
    <property type="entry name" value="Metalloproteases ('zincins'), catalytic domain"/>
    <property type="match status" value="1"/>
</dbReference>
<dbReference type="Gene3D" id="1.10.390.10">
    <property type="entry name" value="Neutral Protease Domain 2"/>
    <property type="match status" value="1"/>
</dbReference>
<evidence type="ECO:0000259" key="10">
    <source>
        <dbReference type="Pfam" id="PF01447"/>
    </source>
</evidence>
<keyword evidence="4 8" id="KW-0732">Signal</keyword>
<comment type="cofactor">
    <cofactor evidence="8">
        <name>Zn(2+)</name>
        <dbReference type="ChEBI" id="CHEBI:29105"/>
    </cofactor>
</comment>
<keyword evidence="8" id="KW-0964">Secreted</keyword>
<gene>
    <name evidence="13" type="ORF">GCM10009827_007870</name>
</gene>
<evidence type="ECO:0000256" key="4">
    <source>
        <dbReference type="ARBA" id="ARBA00022729"/>
    </source>
</evidence>
<feature type="signal peptide" evidence="8">
    <location>
        <begin position="1"/>
        <end position="19"/>
    </location>
</feature>
<evidence type="ECO:0000256" key="1">
    <source>
        <dbReference type="ARBA" id="ARBA00009388"/>
    </source>
</evidence>
<name>A0ABN3PBP3_9ACTN</name>
<reference evidence="13 14" key="1">
    <citation type="journal article" date="2019" name="Int. J. Syst. Evol. Microbiol.">
        <title>The Global Catalogue of Microorganisms (GCM) 10K type strain sequencing project: providing services to taxonomists for standard genome sequencing and annotation.</title>
        <authorList>
            <consortium name="The Broad Institute Genomics Platform"/>
            <consortium name="The Broad Institute Genome Sequencing Center for Infectious Disease"/>
            <person name="Wu L."/>
            <person name="Ma J."/>
        </authorList>
    </citation>
    <scope>NUCLEOTIDE SEQUENCE [LARGE SCALE GENOMIC DNA]</scope>
    <source>
        <strain evidence="13 14">JCM 15933</strain>
    </source>
</reference>
<comment type="caution">
    <text evidence="13">The sequence shown here is derived from an EMBL/GenBank/DDBJ whole genome shotgun (WGS) entry which is preliminary data.</text>
</comment>
<evidence type="ECO:0000256" key="3">
    <source>
        <dbReference type="ARBA" id="ARBA00022723"/>
    </source>
</evidence>
<dbReference type="PRINTS" id="PR00730">
    <property type="entry name" value="THERMOLYSIN"/>
</dbReference>
<dbReference type="Pfam" id="PF01447">
    <property type="entry name" value="Peptidase_M4"/>
    <property type="match status" value="1"/>
</dbReference>
<dbReference type="Gene3D" id="3.10.450.490">
    <property type="match status" value="1"/>
</dbReference>
<evidence type="ECO:0000313" key="13">
    <source>
        <dbReference type="EMBL" id="GAA1500834.1"/>
    </source>
</evidence>
<evidence type="ECO:0000256" key="7">
    <source>
        <dbReference type="ARBA" id="ARBA00023049"/>
    </source>
</evidence>
<dbReference type="PANTHER" id="PTHR33794">
    <property type="entry name" value="BACILLOLYSIN"/>
    <property type="match status" value="1"/>
</dbReference>
<dbReference type="Pfam" id="PF07504">
    <property type="entry name" value="FTP"/>
    <property type="match status" value="1"/>
</dbReference>
<feature type="compositionally biased region" description="Low complexity" evidence="9">
    <location>
        <begin position="22"/>
        <end position="68"/>
    </location>
</feature>
<evidence type="ECO:0000256" key="2">
    <source>
        <dbReference type="ARBA" id="ARBA00022670"/>
    </source>
</evidence>
<dbReference type="InterPro" id="IPR050728">
    <property type="entry name" value="Zinc_Metalloprotease_M4"/>
</dbReference>
<comment type="subcellular location">
    <subcellularLocation>
        <location evidence="8">Secreted</location>
    </subcellularLocation>
</comment>
<keyword evidence="2 8" id="KW-0645">Protease</keyword>
<feature type="compositionally biased region" description="Basic and acidic residues" evidence="9">
    <location>
        <begin position="69"/>
        <end position="81"/>
    </location>
</feature>
<dbReference type="RefSeq" id="WP_344499537.1">
    <property type="nucleotide sequence ID" value="NZ_BAAAQD010000001.1"/>
</dbReference>
<feature type="chain" id="PRO_5044984677" description="Neutral metalloproteinase" evidence="8">
    <location>
        <begin position="20"/>
        <end position="562"/>
    </location>
</feature>
<accession>A0ABN3PBP3</accession>
<evidence type="ECO:0000313" key="14">
    <source>
        <dbReference type="Proteomes" id="UP001501470"/>
    </source>
</evidence>